<dbReference type="InterPro" id="IPR028344">
    <property type="entry name" value="ParE1/4"/>
</dbReference>
<evidence type="ECO:0000256" key="1">
    <source>
        <dbReference type="ARBA" id="ARBA00006226"/>
    </source>
</evidence>
<keyword evidence="2" id="KW-1277">Toxin-antitoxin system</keyword>
<dbReference type="InterPro" id="IPR007712">
    <property type="entry name" value="RelE/ParE_toxin"/>
</dbReference>
<dbReference type="InterPro" id="IPR035093">
    <property type="entry name" value="RelE/ParE_toxin_dom_sf"/>
</dbReference>
<evidence type="ECO:0000256" key="2">
    <source>
        <dbReference type="ARBA" id="ARBA00022649"/>
    </source>
</evidence>
<dbReference type="Gene3D" id="3.30.2310.20">
    <property type="entry name" value="RelE-like"/>
    <property type="match status" value="1"/>
</dbReference>
<protein>
    <recommendedName>
        <fullName evidence="3">Toxin</fullName>
    </recommendedName>
</protein>
<evidence type="ECO:0000256" key="3">
    <source>
        <dbReference type="PIRNR" id="PIRNR029218"/>
    </source>
</evidence>
<name>A0A364JRX0_9HYPH</name>
<dbReference type="Pfam" id="PF05016">
    <property type="entry name" value="ParE_toxin"/>
    <property type="match status" value="1"/>
</dbReference>
<dbReference type="PIRSF" id="PIRSF029218">
    <property type="entry name" value="ParE"/>
    <property type="match status" value="1"/>
</dbReference>
<keyword evidence="5" id="KW-1185">Reference proteome</keyword>
<comment type="similarity">
    <text evidence="1 3">Belongs to the RelE toxin family.</text>
</comment>
<dbReference type="AlphaFoldDB" id="A0A364JRX0"/>
<gene>
    <name evidence="4" type="ORF">C7374_12136</name>
</gene>
<accession>A0A364JRX0</accession>
<evidence type="ECO:0000313" key="5">
    <source>
        <dbReference type="Proteomes" id="UP000249453"/>
    </source>
</evidence>
<reference evidence="4 5" key="1">
    <citation type="submission" date="2018-06" db="EMBL/GenBank/DDBJ databases">
        <title>Genomic Encyclopedia of Type Strains, Phase IV (KMG-IV): sequencing the most valuable type-strain genomes for metagenomic binning, comparative biology and taxonomic classification.</title>
        <authorList>
            <person name="Goeker M."/>
        </authorList>
    </citation>
    <scope>NUCLEOTIDE SEQUENCE [LARGE SCALE GENOMIC DNA]</scope>
    <source>
        <strain evidence="4 5">DSM 26720</strain>
    </source>
</reference>
<dbReference type="RefSeq" id="WP_111576375.1">
    <property type="nucleotide sequence ID" value="NZ_JBHEEY010000021.1"/>
</dbReference>
<dbReference type="PANTHER" id="PTHR33755:SF9">
    <property type="entry name" value="TOXIN PARE1"/>
    <property type="match status" value="1"/>
</dbReference>
<dbReference type="Proteomes" id="UP000249453">
    <property type="component" value="Unassembled WGS sequence"/>
</dbReference>
<dbReference type="PANTHER" id="PTHR33755">
    <property type="entry name" value="TOXIN PARE1-RELATED"/>
    <property type="match status" value="1"/>
</dbReference>
<dbReference type="EMBL" id="QLMK01000021">
    <property type="protein sequence ID" value="RAK25647.1"/>
    <property type="molecule type" value="Genomic_DNA"/>
</dbReference>
<organism evidence="4 5">
    <name type="scientific">Falsochrobactrum ovis</name>
    <dbReference type="NCBI Taxonomy" id="1293442"/>
    <lineage>
        <taxon>Bacteria</taxon>
        <taxon>Pseudomonadati</taxon>
        <taxon>Pseudomonadota</taxon>
        <taxon>Alphaproteobacteria</taxon>
        <taxon>Hyphomicrobiales</taxon>
        <taxon>Brucellaceae</taxon>
        <taxon>Falsochrobactrum</taxon>
    </lineage>
</organism>
<proteinExistence type="inferred from homology"/>
<dbReference type="InterPro" id="IPR051803">
    <property type="entry name" value="TA_system_RelE-like_toxin"/>
</dbReference>
<evidence type="ECO:0000313" key="4">
    <source>
        <dbReference type="EMBL" id="RAK25647.1"/>
    </source>
</evidence>
<dbReference type="OrthoDB" id="7173315at2"/>
<comment type="caution">
    <text evidence="4">The sequence shown here is derived from an EMBL/GenBank/DDBJ whole genome shotgun (WGS) entry which is preliminary data.</text>
</comment>
<sequence length="97" mass="11642">MRFDGYRLTPLAEADLEEIWLYSLHKWSLEQAHRYIHDVIDTFEGLKEGSKRGRKTDIRAGYFKYAVGSHVIYFREQGRDLLIVRILHGRRDVRRHL</sequence>